<sequence>MTKDCGDDYNDDMNILTALLTVQILWFLPLEAGPDTLKTARKKVEEVLKYLIGQKNQVFLLFQPEETTMATGERKLKLWNNHGSQPSVYLPFIVYF</sequence>
<gene>
    <name evidence="1" type="ORF">AB6A40_007375</name>
</gene>
<name>A0ABD6ET92_9BILA</name>
<proteinExistence type="predicted"/>
<accession>A0ABD6ET92</accession>
<protein>
    <submittedName>
        <fullName evidence="1">Uncharacterized protein</fullName>
    </submittedName>
</protein>
<dbReference type="EMBL" id="JBGFUD010005903">
    <property type="protein sequence ID" value="MFH4980666.1"/>
    <property type="molecule type" value="Genomic_DNA"/>
</dbReference>
<comment type="caution">
    <text evidence="1">The sequence shown here is derived from an EMBL/GenBank/DDBJ whole genome shotgun (WGS) entry which is preliminary data.</text>
</comment>
<evidence type="ECO:0000313" key="2">
    <source>
        <dbReference type="Proteomes" id="UP001608902"/>
    </source>
</evidence>
<dbReference type="AlphaFoldDB" id="A0ABD6ET92"/>
<keyword evidence="2" id="KW-1185">Reference proteome</keyword>
<dbReference type="Proteomes" id="UP001608902">
    <property type="component" value="Unassembled WGS sequence"/>
</dbReference>
<reference evidence="1 2" key="1">
    <citation type="submission" date="2024-08" db="EMBL/GenBank/DDBJ databases">
        <title>Gnathostoma spinigerum genome.</title>
        <authorList>
            <person name="Gonzalez-Bertolin B."/>
            <person name="Monzon S."/>
            <person name="Zaballos A."/>
            <person name="Jimenez P."/>
            <person name="Dekumyoy P."/>
            <person name="Varona S."/>
            <person name="Cuesta I."/>
            <person name="Sumanam S."/>
            <person name="Adisakwattana P."/>
            <person name="Gasser R.B."/>
            <person name="Hernandez-Gonzalez A."/>
            <person name="Young N.D."/>
            <person name="Perteguer M.J."/>
        </authorList>
    </citation>
    <scope>NUCLEOTIDE SEQUENCE [LARGE SCALE GENOMIC DNA]</scope>
    <source>
        <strain evidence="1">AL3</strain>
        <tissue evidence="1">Liver</tissue>
    </source>
</reference>
<organism evidence="1 2">
    <name type="scientific">Gnathostoma spinigerum</name>
    <dbReference type="NCBI Taxonomy" id="75299"/>
    <lineage>
        <taxon>Eukaryota</taxon>
        <taxon>Metazoa</taxon>
        <taxon>Ecdysozoa</taxon>
        <taxon>Nematoda</taxon>
        <taxon>Chromadorea</taxon>
        <taxon>Rhabditida</taxon>
        <taxon>Spirurina</taxon>
        <taxon>Gnathostomatomorpha</taxon>
        <taxon>Gnathostomatoidea</taxon>
        <taxon>Gnathostomatidae</taxon>
        <taxon>Gnathostoma</taxon>
    </lineage>
</organism>
<evidence type="ECO:0000313" key="1">
    <source>
        <dbReference type="EMBL" id="MFH4980666.1"/>
    </source>
</evidence>